<gene>
    <name evidence="1" type="ORF">DFR29_107210</name>
</gene>
<proteinExistence type="predicted"/>
<dbReference type="AlphaFoldDB" id="A0A4R6YWK1"/>
<dbReference type="Gene3D" id="3.20.20.140">
    <property type="entry name" value="Metal-dependent hydrolases"/>
    <property type="match status" value="1"/>
</dbReference>
<reference evidence="1 2" key="1">
    <citation type="submission" date="2019-03" db="EMBL/GenBank/DDBJ databases">
        <title>Genomic Encyclopedia of Type Strains, Phase IV (KMG-IV): sequencing the most valuable type-strain genomes for metagenomic binning, comparative biology and taxonomic classification.</title>
        <authorList>
            <person name="Goeker M."/>
        </authorList>
    </citation>
    <scope>NUCLEOTIDE SEQUENCE [LARGE SCALE GENOMIC DNA]</scope>
    <source>
        <strain evidence="1 2">DSM 21667</strain>
    </source>
</reference>
<comment type="caution">
    <text evidence="1">The sequence shown here is derived from an EMBL/GenBank/DDBJ whole genome shotgun (WGS) entry which is preliminary data.</text>
</comment>
<dbReference type="EMBL" id="SNZH01000007">
    <property type="protein sequence ID" value="TDR43198.1"/>
    <property type="molecule type" value="Genomic_DNA"/>
</dbReference>
<organism evidence="1 2">
    <name type="scientific">Tahibacter aquaticus</name>
    <dbReference type="NCBI Taxonomy" id="520092"/>
    <lineage>
        <taxon>Bacteria</taxon>
        <taxon>Pseudomonadati</taxon>
        <taxon>Pseudomonadota</taxon>
        <taxon>Gammaproteobacteria</taxon>
        <taxon>Lysobacterales</taxon>
        <taxon>Rhodanobacteraceae</taxon>
        <taxon>Tahibacter</taxon>
    </lineage>
</organism>
<dbReference type="Gene3D" id="2.60.40.4070">
    <property type="match status" value="1"/>
</dbReference>
<name>A0A4R6YWK1_9GAMM</name>
<protein>
    <recommendedName>
        <fullName evidence="3">Phosphotransferase</fullName>
    </recommendedName>
</protein>
<keyword evidence="2" id="KW-1185">Reference proteome</keyword>
<evidence type="ECO:0000313" key="1">
    <source>
        <dbReference type="EMBL" id="TDR43198.1"/>
    </source>
</evidence>
<dbReference type="Proteomes" id="UP000295293">
    <property type="component" value="Unassembled WGS sequence"/>
</dbReference>
<sequence length="596" mass="63628">MAGGNAGCGSVPRSGAREILRGDFRMNFPSLRRALTALLMLTALPLQAREPVEHDELEASLAVPYQADNAGGRELVIELLFPGGSAVAVAWQLQIVDAQGRLQREWTGSAAAGDRRSRLALRWDDTDAAGLPLQAGIYTARLATLEGTPEQLQQGLAAVEVESALANPVRLPQLQQWDFVVGPLPLAAMPSFEPMPLAGSTSWLRAASDGPPYAIHFGNLHSQTNHSDGGGDLSTCNNAETPQAGAFGPAAAFAYADAHGLDFLMASEHNHMYDGRANGVSASATPQFANNLYADGLAQAAAYSAAHADFLALYGMEWGVTTDGGHLNVIGAEGLYNWEYNSSNQLIGSFYTPKSDYAALYSFMRGQQALGQFNHPDTSGQFLVASTALGYSSDGDEVMVLTEVLNSSAFSVNTTESETSRSSFEGAWKRLLERGFHTAPASNQDNHCANWGAAYSNRTGVLVPAGQPLTPQSFRTALLARRVFATMDKTAQLLFSSGERIMGMRFANSSALTLRVDYASSSGHLPSQVQIYEGVPGRNGTVTLAASTATPTLNPAPGEHFYYAKITQDDGKSLWSAPLWVTQLDPADAIFRDGFF</sequence>
<evidence type="ECO:0008006" key="3">
    <source>
        <dbReference type="Google" id="ProtNLM"/>
    </source>
</evidence>
<accession>A0A4R6YWK1</accession>
<dbReference type="SUPFAM" id="SSF89550">
    <property type="entry name" value="PHP domain-like"/>
    <property type="match status" value="1"/>
</dbReference>
<evidence type="ECO:0000313" key="2">
    <source>
        <dbReference type="Proteomes" id="UP000295293"/>
    </source>
</evidence>
<dbReference type="InterPro" id="IPR016195">
    <property type="entry name" value="Pol/histidinol_Pase-like"/>
</dbReference>